<dbReference type="HOGENOM" id="CLU_027949_0_2_10"/>
<feature type="transmembrane region" description="Helical" evidence="1">
    <location>
        <begin position="415"/>
        <end position="440"/>
    </location>
</feature>
<dbReference type="PANTHER" id="PTHR30354:SF11">
    <property type="entry name" value="PERMEASE"/>
    <property type="match status" value="1"/>
</dbReference>
<dbReference type="EMBL" id="CP007035">
    <property type="protein sequence ID" value="AHF16446.1"/>
    <property type="molecule type" value="Genomic_DNA"/>
</dbReference>
<accession>W0F537</accession>
<dbReference type="RefSeq" id="WP_008587572.1">
    <property type="nucleotide sequence ID" value="NZ_CP007035.1"/>
</dbReference>
<reference evidence="2 3" key="1">
    <citation type="submission" date="2013-12" db="EMBL/GenBank/DDBJ databases">
        <authorList>
            <consortium name="DOE Joint Genome Institute"/>
            <person name="Eisen J."/>
            <person name="Huntemann M."/>
            <person name="Han J."/>
            <person name="Chen A."/>
            <person name="Kyrpides N."/>
            <person name="Mavromatis K."/>
            <person name="Markowitz V."/>
            <person name="Palaniappan K."/>
            <person name="Ivanova N."/>
            <person name="Schaumberg A."/>
            <person name="Pati A."/>
            <person name="Liolios K."/>
            <person name="Nordberg H.P."/>
            <person name="Cantor M.N."/>
            <person name="Hua S.X."/>
            <person name="Woyke T."/>
        </authorList>
    </citation>
    <scope>NUCLEOTIDE SEQUENCE [LARGE SCALE GENOMIC DNA]</scope>
    <source>
        <strain evidence="3">DSM 19437</strain>
    </source>
</reference>
<feature type="transmembrane region" description="Helical" evidence="1">
    <location>
        <begin position="299"/>
        <end position="318"/>
    </location>
</feature>
<evidence type="ECO:0000313" key="3">
    <source>
        <dbReference type="Proteomes" id="UP000003586"/>
    </source>
</evidence>
<feature type="transmembrane region" description="Helical" evidence="1">
    <location>
        <begin position="62"/>
        <end position="80"/>
    </location>
</feature>
<feature type="transmembrane region" description="Helical" evidence="1">
    <location>
        <begin position="29"/>
        <end position="50"/>
    </location>
</feature>
<feature type="transmembrane region" description="Helical" evidence="1">
    <location>
        <begin position="176"/>
        <end position="195"/>
    </location>
</feature>
<feature type="transmembrane region" description="Helical" evidence="1">
    <location>
        <begin position="100"/>
        <end position="123"/>
    </location>
</feature>
<evidence type="ECO:0000256" key="1">
    <source>
        <dbReference type="SAM" id="Phobius"/>
    </source>
</evidence>
<dbReference type="GO" id="GO:0015128">
    <property type="term" value="F:gluconate transmembrane transporter activity"/>
    <property type="evidence" value="ECO:0007669"/>
    <property type="project" value="InterPro"/>
</dbReference>
<dbReference type="AlphaFoldDB" id="W0F537"/>
<keyword evidence="1" id="KW-0812">Transmembrane</keyword>
<keyword evidence="1" id="KW-1133">Transmembrane helix</keyword>
<dbReference type="NCBIfam" id="TIGR00791">
    <property type="entry name" value="gntP"/>
    <property type="match status" value="1"/>
</dbReference>
<feature type="transmembrane region" description="Helical" evidence="1">
    <location>
        <begin position="354"/>
        <end position="372"/>
    </location>
</feature>
<dbReference type="KEGG" id="nso:NIASO_17265"/>
<protein>
    <submittedName>
        <fullName evidence="2">Gluconate transporter</fullName>
    </submittedName>
</protein>
<dbReference type="eggNOG" id="COG2610">
    <property type="taxonomic scope" value="Bacteria"/>
</dbReference>
<gene>
    <name evidence="2" type="ORF">NIASO_17265</name>
</gene>
<feature type="transmembrane region" description="Helical" evidence="1">
    <location>
        <begin position="378"/>
        <end position="403"/>
    </location>
</feature>
<evidence type="ECO:0000313" key="2">
    <source>
        <dbReference type="EMBL" id="AHF16446.1"/>
    </source>
</evidence>
<feature type="transmembrane region" description="Helical" evidence="1">
    <location>
        <begin position="330"/>
        <end position="347"/>
    </location>
</feature>
<feature type="transmembrane region" description="Helical" evidence="1">
    <location>
        <begin position="254"/>
        <end position="278"/>
    </location>
</feature>
<dbReference type="OrthoDB" id="9787129at2"/>
<dbReference type="InterPro" id="IPR003474">
    <property type="entry name" value="Glcn_transporter"/>
</dbReference>
<organism evidence="2 3">
    <name type="scientific">Niabella soli DSM 19437</name>
    <dbReference type="NCBI Taxonomy" id="929713"/>
    <lineage>
        <taxon>Bacteria</taxon>
        <taxon>Pseudomonadati</taxon>
        <taxon>Bacteroidota</taxon>
        <taxon>Chitinophagia</taxon>
        <taxon>Chitinophagales</taxon>
        <taxon>Chitinophagaceae</taxon>
        <taxon>Niabella</taxon>
    </lineage>
</organism>
<sequence>MLTIVFALIVGISCIILLSARFKMHPFFSLFIACFVTGWIGGIDAAALLTNMKEGFGRIMSSLGFIIALGTVLGLVLEANGATTAMASAIIKWAGSKRTVLAMSLTGFMVGLPIFCDSGYVVLSGLNQSMIRKTRIPTAVMSTAMATGLYAVHCFIPPHPGVTAATGTVNADFGRVIVYGLLIAVPAMLAGYYWAMWQGKKFGAIAASDPFAEPTTDNEKLPGTFLSFLPVLIPIVLIALRAMMTTIVPVKNTVIESLLLVGDPAIALAIGVVLALCIPKKWERNEWNKLAHHGLEKAGGILMIIGAGGAFGAVISALKIQDHLAGMEGLDAWGLFFPFLVATILKTAQGSSTVAILTAASIVVPFLPALHLDDTNGRVIAVLAMGAGSMAISHVNDAYFWVITNFSGQELKPVLRVYSMATICMAVVAIIAVYLLSLIIL</sequence>
<feature type="transmembrane region" description="Helical" evidence="1">
    <location>
        <begin position="135"/>
        <end position="156"/>
    </location>
</feature>
<name>W0F537_9BACT</name>
<dbReference type="STRING" id="929713.NIASO_17265"/>
<keyword evidence="3" id="KW-1185">Reference proteome</keyword>
<dbReference type="Proteomes" id="UP000003586">
    <property type="component" value="Chromosome"/>
</dbReference>
<dbReference type="PANTHER" id="PTHR30354">
    <property type="entry name" value="GNT FAMILY GLUCONATE TRANSPORTER"/>
    <property type="match status" value="1"/>
</dbReference>
<dbReference type="GO" id="GO:0005886">
    <property type="term" value="C:plasma membrane"/>
    <property type="evidence" value="ECO:0007669"/>
    <property type="project" value="TreeGrafter"/>
</dbReference>
<keyword evidence="1" id="KW-0472">Membrane</keyword>
<dbReference type="Pfam" id="PF02447">
    <property type="entry name" value="GntP_permease"/>
    <property type="match status" value="1"/>
</dbReference>
<feature type="transmembrane region" description="Helical" evidence="1">
    <location>
        <begin position="225"/>
        <end position="248"/>
    </location>
</feature>
<proteinExistence type="predicted"/>